<dbReference type="Proteomes" id="UP000218160">
    <property type="component" value="Chromosome 2"/>
</dbReference>
<sequence>MIFLTITLNACSQYKKGFALLSAIIMIIMPGLTFAAQAVATVSKNVVAINEPFQLTISVDQNIDNNVLDLTPLAKNFIYGSPSISSSTSIINGAMTRKTEFNITVAGKAVGTLTIPSFQLKGMQTTPIQIQVIKSSQHDKHADDQAIQMNVSIDRQNGYIGETFTYGVELFIGTRIDSPTLQSPFGDGLDIKQVGKDQQTEIVRNGRLYIVLQRQYQITPRTSGNFTLEGPIFTGTYVTGNRWNSSIGIPLSRQAKNLSLHIKKKPLAYTGLWLPTSDLQLSQRWDPDSLGSELNNQDQTARIGEPITRTITLKIKNTTQSVMPNFSLDYPVNVRVYSNKAEYHEENSYTVMKVKQVVIPREEGKVILPALSINWFDTNAGKQKSSNIPSLTLRIISGINDTIIQNLITSNPTQSHVISSQAPVAQVATYWRWTTYIFAILWLGTLFMFIRKLKQTIRTSNALHTRTKAPSSVLHALETAVRENNALVVSTRYREWDSLYVLKKLRKDIDIEVTTMMASHYSHTKTTWNNTVLLKLLEKVAKVKQDNAAVGALKPLVPK</sequence>
<keyword evidence="1" id="KW-0472">Membrane</keyword>
<organism evidence="2 3">
    <name type="scientific">Candidatus Enterovibrio altilux</name>
    <dbReference type="NCBI Taxonomy" id="1927128"/>
    <lineage>
        <taxon>Bacteria</taxon>
        <taxon>Pseudomonadati</taxon>
        <taxon>Pseudomonadota</taxon>
        <taxon>Gammaproteobacteria</taxon>
        <taxon>Vibrionales</taxon>
        <taxon>Vibrionaceae</taxon>
        <taxon>Enterovibrio</taxon>
    </lineage>
</organism>
<accession>A0A291BBJ5</accession>
<name>A0A291BBJ5_9GAMM</name>
<proteinExistence type="predicted"/>
<feature type="transmembrane region" description="Helical" evidence="1">
    <location>
        <begin position="430"/>
        <end position="450"/>
    </location>
</feature>
<dbReference type="KEGG" id="elux:BTN50_1967"/>
<dbReference type="AlphaFoldDB" id="A0A291BBJ5"/>
<keyword evidence="1" id="KW-1133">Transmembrane helix</keyword>
<dbReference type="InterPro" id="IPR025738">
    <property type="entry name" value="BatD"/>
</dbReference>
<dbReference type="PANTHER" id="PTHR40940">
    <property type="entry name" value="PROTEIN BATD-RELATED"/>
    <property type="match status" value="1"/>
</dbReference>
<dbReference type="Pfam" id="PF13584">
    <property type="entry name" value="BatD"/>
    <property type="match status" value="1"/>
</dbReference>
<dbReference type="EMBL" id="CP020663">
    <property type="protein sequence ID" value="ATF10382.1"/>
    <property type="molecule type" value="Genomic_DNA"/>
</dbReference>
<evidence type="ECO:0000313" key="3">
    <source>
        <dbReference type="Proteomes" id="UP000218160"/>
    </source>
</evidence>
<keyword evidence="3" id="KW-1185">Reference proteome</keyword>
<dbReference type="RefSeq" id="WP_235611021.1">
    <property type="nucleotide sequence ID" value="NZ_CP020663.1"/>
</dbReference>
<evidence type="ECO:0000256" key="1">
    <source>
        <dbReference type="SAM" id="Phobius"/>
    </source>
</evidence>
<protein>
    <submittedName>
        <fullName evidence="2">BatD</fullName>
    </submittedName>
</protein>
<dbReference type="PANTHER" id="PTHR40940:SF1">
    <property type="entry name" value="PROTEIN BATD"/>
    <property type="match status" value="1"/>
</dbReference>
<keyword evidence="1" id="KW-0812">Transmembrane</keyword>
<reference evidence="3" key="1">
    <citation type="submission" date="2017-04" db="EMBL/GenBank/DDBJ databases">
        <title>Genome evolution of the luminous symbionts of deep sea anglerfish.</title>
        <authorList>
            <person name="Hendry T.A."/>
        </authorList>
    </citation>
    <scope>NUCLEOTIDE SEQUENCE [LARGE SCALE GENOMIC DNA]</scope>
</reference>
<gene>
    <name evidence="2" type="ORF">BTN50_1967</name>
</gene>
<evidence type="ECO:0000313" key="2">
    <source>
        <dbReference type="EMBL" id="ATF10382.1"/>
    </source>
</evidence>